<feature type="chain" id="PRO_5043710165" description="Alpha-carbonic anhydrase domain-containing protein" evidence="2">
    <location>
        <begin position="18"/>
        <end position="256"/>
    </location>
</feature>
<feature type="domain" description="Alpha-carbonic anhydrase" evidence="3">
    <location>
        <begin position="22"/>
        <end position="238"/>
    </location>
</feature>
<dbReference type="GO" id="GO:0005886">
    <property type="term" value="C:plasma membrane"/>
    <property type="evidence" value="ECO:0007669"/>
    <property type="project" value="TreeGrafter"/>
</dbReference>
<gene>
    <name evidence="4" type="ORF">WMY93_002516</name>
</gene>
<dbReference type="EMBL" id="JBBPFD010000002">
    <property type="protein sequence ID" value="KAK7939190.1"/>
    <property type="molecule type" value="Genomic_DNA"/>
</dbReference>
<reference evidence="5" key="1">
    <citation type="submission" date="2024-04" db="EMBL/GenBank/DDBJ databases">
        <title>Salinicola lusitanus LLJ914,a marine bacterium isolated from the Okinawa Trough.</title>
        <authorList>
            <person name="Li J."/>
        </authorList>
    </citation>
    <scope>NUCLEOTIDE SEQUENCE [LARGE SCALE GENOMIC DNA]</scope>
</reference>
<dbReference type="Gene3D" id="3.10.200.10">
    <property type="entry name" value="Alpha carbonic anhydrase"/>
    <property type="match status" value="2"/>
</dbReference>
<feature type="signal peptide" evidence="2">
    <location>
        <begin position="1"/>
        <end position="17"/>
    </location>
</feature>
<dbReference type="PANTHER" id="PTHR18952:SF200">
    <property type="entry name" value="CARBONIC ANHYDRASE"/>
    <property type="match status" value="1"/>
</dbReference>
<dbReference type="PROSITE" id="PS51144">
    <property type="entry name" value="ALPHA_CA_2"/>
    <property type="match status" value="1"/>
</dbReference>
<dbReference type="Pfam" id="PF00194">
    <property type="entry name" value="Carb_anhydrase"/>
    <property type="match status" value="2"/>
</dbReference>
<dbReference type="SUPFAM" id="SSF51069">
    <property type="entry name" value="Carbonic anhydrase"/>
    <property type="match status" value="1"/>
</dbReference>
<comment type="similarity">
    <text evidence="1">Belongs to the alpha-carbonic anhydrase family.</text>
</comment>
<comment type="caution">
    <text evidence="4">The sequence shown here is derived from an EMBL/GenBank/DDBJ whole genome shotgun (WGS) entry which is preliminary data.</text>
</comment>
<dbReference type="PANTHER" id="PTHR18952">
    <property type="entry name" value="CARBONIC ANHYDRASE"/>
    <property type="match status" value="1"/>
</dbReference>
<evidence type="ECO:0000256" key="1">
    <source>
        <dbReference type="ARBA" id="ARBA00010718"/>
    </source>
</evidence>
<dbReference type="InterPro" id="IPR036398">
    <property type="entry name" value="CA_dom_sf"/>
</dbReference>
<dbReference type="GO" id="GO:0008270">
    <property type="term" value="F:zinc ion binding"/>
    <property type="evidence" value="ECO:0007669"/>
    <property type="project" value="InterPro"/>
</dbReference>
<dbReference type="InterPro" id="IPR001148">
    <property type="entry name" value="CA_dom"/>
</dbReference>
<evidence type="ECO:0000313" key="5">
    <source>
        <dbReference type="Proteomes" id="UP001460270"/>
    </source>
</evidence>
<accession>A0AAW0PUL2</accession>
<proteinExistence type="inferred from homology"/>
<evidence type="ECO:0000256" key="2">
    <source>
        <dbReference type="SAM" id="SignalP"/>
    </source>
</evidence>
<name>A0AAW0PUL2_9GOBI</name>
<evidence type="ECO:0000259" key="3">
    <source>
        <dbReference type="PROSITE" id="PS51144"/>
    </source>
</evidence>
<dbReference type="InterPro" id="IPR023561">
    <property type="entry name" value="Carbonic_anhydrase_a-class"/>
</dbReference>
<protein>
    <recommendedName>
        <fullName evidence="3">Alpha-carbonic anhydrase domain-containing protein</fullName>
    </recommendedName>
</protein>
<keyword evidence="5" id="KW-1185">Reference proteome</keyword>
<dbReference type="AlphaFoldDB" id="A0AAW0PUL2"/>
<sequence length="256" mass="27909">MFWLAIVLLCLIPAVQGATSDFAWCYHNTSCNDATWATNAPSYCNGSRQSPINIDSTKATLDSNLKTFTFTKFDSKTALVKMENTGNTAPHCEHQVLVQPECDCGLKDSEGVAAFGFLIDVDTSTTGQPASWKTLTTLLSQIGQKGQAIDPLSVSISVDDLVPANTLKSFYRYLGSLTTPNCEEAVVWTVFKQPVKVSKDLIDLFSTTVRVGDASSPYMLNTYRKIQPAQTITHNSSPKTSLSFGVLLLALTLWMS</sequence>
<keyword evidence="2" id="KW-0732">Signal</keyword>
<dbReference type="Proteomes" id="UP001460270">
    <property type="component" value="Unassembled WGS sequence"/>
</dbReference>
<dbReference type="GO" id="GO:0004089">
    <property type="term" value="F:carbonate dehydratase activity"/>
    <property type="evidence" value="ECO:0007669"/>
    <property type="project" value="InterPro"/>
</dbReference>
<dbReference type="SMART" id="SM01057">
    <property type="entry name" value="Carb_anhydrase"/>
    <property type="match status" value="1"/>
</dbReference>
<evidence type="ECO:0000313" key="4">
    <source>
        <dbReference type="EMBL" id="KAK7939190.1"/>
    </source>
</evidence>
<organism evidence="4 5">
    <name type="scientific">Mugilogobius chulae</name>
    <name type="common">yellowstripe goby</name>
    <dbReference type="NCBI Taxonomy" id="88201"/>
    <lineage>
        <taxon>Eukaryota</taxon>
        <taxon>Metazoa</taxon>
        <taxon>Chordata</taxon>
        <taxon>Craniata</taxon>
        <taxon>Vertebrata</taxon>
        <taxon>Euteleostomi</taxon>
        <taxon>Actinopterygii</taxon>
        <taxon>Neopterygii</taxon>
        <taxon>Teleostei</taxon>
        <taxon>Neoteleostei</taxon>
        <taxon>Acanthomorphata</taxon>
        <taxon>Gobiaria</taxon>
        <taxon>Gobiiformes</taxon>
        <taxon>Gobioidei</taxon>
        <taxon>Gobiidae</taxon>
        <taxon>Gobionellinae</taxon>
        <taxon>Mugilogobius</taxon>
    </lineage>
</organism>